<name>A0A0C3D317_9AGAM</name>
<dbReference type="Proteomes" id="UP000053989">
    <property type="component" value="Unassembled WGS sequence"/>
</dbReference>
<sequence length="73" mass="8027">MFALDGWDSASKDLHKADSTVMPCSQTNPVTHIHVGTCETSIAIGQLFPEKILWHATACKHPRTLKVTRQVVA</sequence>
<proteinExistence type="predicted"/>
<dbReference type="AlphaFoldDB" id="A0A0C3D317"/>
<dbReference type="EMBL" id="KN822395">
    <property type="protein sequence ID" value="KIM50521.1"/>
    <property type="molecule type" value="Genomic_DNA"/>
</dbReference>
<dbReference type="InParanoid" id="A0A0C3D317"/>
<reference evidence="1 2" key="1">
    <citation type="submission" date="2014-04" db="EMBL/GenBank/DDBJ databases">
        <authorList>
            <consortium name="DOE Joint Genome Institute"/>
            <person name="Kuo A."/>
            <person name="Kohler A."/>
            <person name="Nagy L.G."/>
            <person name="Floudas D."/>
            <person name="Copeland A."/>
            <person name="Barry K.W."/>
            <person name="Cichocki N."/>
            <person name="Veneault-Fourrey C."/>
            <person name="LaButti K."/>
            <person name="Lindquist E.A."/>
            <person name="Lipzen A."/>
            <person name="Lundell T."/>
            <person name="Morin E."/>
            <person name="Murat C."/>
            <person name="Sun H."/>
            <person name="Tunlid A."/>
            <person name="Henrissat B."/>
            <person name="Grigoriev I.V."/>
            <person name="Hibbett D.S."/>
            <person name="Martin F."/>
            <person name="Nordberg H.P."/>
            <person name="Cantor M.N."/>
            <person name="Hua S.X."/>
        </authorList>
    </citation>
    <scope>NUCLEOTIDE SEQUENCE [LARGE SCALE GENOMIC DNA]</scope>
    <source>
        <strain evidence="1 2">Foug A</strain>
    </source>
</reference>
<protein>
    <submittedName>
        <fullName evidence="1">Uncharacterized protein</fullName>
    </submittedName>
</protein>
<dbReference type="HOGENOM" id="CLU_2706311_0_0_1"/>
<reference evidence="2" key="2">
    <citation type="submission" date="2015-01" db="EMBL/GenBank/DDBJ databases">
        <title>Evolutionary Origins and Diversification of the Mycorrhizal Mutualists.</title>
        <authorList>
            <consortium name="DOE Joint Genome Institute"/>
            <consortium name="Mycorrhizal Genomics Consortium"/>
            <person name="Kohler A."/>
            <person name="Kuo A."/>
            <person name="Nagy L.G."/>
            <person name="Floudas D."/>
            <person name="Copeland A."/>
            <person name="Barry K.W."/>
            <person name="Cichocki N."/>
            <person name="Veneault-Fourrey C."/>
            <person name="LaButti K."/>
            <person name="Lindquist E.A."/>
            <person name="Lipzen A."/>
            <person name="Lundell T."/>
            <person name="Morin E."/>
            <person name="Murat C."/>
            <person name="Riley R."/>
            <person name="Ohm R."/>
            <person name="Sun H."/>
            <person name="Tunlid A."/>
            <person name="Henrissat B."/>
            <person name="Grigoriev I.V."/>
            <person name="Hibbett D.S."/>
            <person name="Martin F."/>
        </authorList>
    </citation>
    <scope>NUCLEOTIDE SEQUENCE [LARGE SCALE GENOMIC DNA]</scope>
    <source>
        <strain evidence="2">Foug A</strain>
    </source>
</reference>
<organism evidence="1 2">
    <name type="scientific">Scleroderma citrinum Foug A</name>
    <dbReference type="NCBI Taxonomy" id="1036808"/>
    <lineage>
        <taxon>Eukaryota</taxon>
        <taxon>Fungi</taxon>
        <taxon>Dikarya</taxon>
        <taxon>Basidiomycota</taxon>
        <taxon>Agaricomycotina</taxon>
        <taxon>Agaricomycetes</taxon>
        <taxon>Agaricomycetidae</taxon>
        <taxon>Boletales</taxon>
        <taxon>Sclerodermatineae</taxon>
        <taxon>Sclerodermataceae</taxon>
        <taxon>Scleroderma</taxon>
    </lineage>
</organism>
<accession>A0A0C3D317</accession>
<keyword evidence="2" id="KW-1185">Reference proteome</keyword>
<evidence type="ECO:0000313" key="1">
    <source>
        <dbReference type="EMBL" id="KIM50521.1"/>
    </source>
</evidence>
<gene>
    <name evidence="1" type="ORF">SCLCIDRAFT_1225296</name>
</gene>
<evidence type="ECO:0000313" key="2">
    <source>
        <dbReference type="Proteomes" id="UP000053989"/>
    </source>
</evidence>